<proteinExistence type="predicted"/>
<accession>A0ACB7XEQ3</accession>
<organism evidence="1 2">
    <name type="scientific">Vaccinium darrowii</name>
    <dbReference type="NCBI Taxonomy" id="229202"/>
    <lineage>
        <taxon>Eukaryota</taxon>
        <taxon>Viridiplantae</taxon>
        <taxon>Streptophyta</taxon>
        <taxon>Embryophyta</taxon>
        <taxon>Tracheophyta</taxon>
        <taxon>Spermatophyta</taxon>
        <taxon>Magnoliopsida</taxon>
        <taxon>eudicotyledons</taxon>
        <taxon>Gunneridae</taxon>
        <taxon>Pentapetalae</taxon>
        <taxon>asterids</taxon>
        <taxon>Ericales</taxon>
        <taxon>Ericaceae</taxon>
        <taxon>Vaccinioideae</taxon>
        <taxon>Vaccinieae</taxon>
        <taxon>Vaccinium</taxon>
    </lineage>
</organism>
<reference evidence="1 2" key="1">
    <citation type="journal article" date="2021" name="Hortic Res">
        <title>High-quality reference genome and annotation aids understanding of berry development for evergreen blueberry (Vaccinium darrowii).</title>
        <authorList>
            <person name="Yu J."/>
            <person name="Hulse-Kemp A.M."/>
            <person name="Babiker E."/>
            <person name="Staton M."/>
        </authorList>
    </citation>
    <scope>NUCLEOTIDE SEQUENCE [LARGE SCALE GENOMIC DNA]</scope>
    <source>
        <strain evidence="2">cv. NJ 8807/NJ 8810</strain>
        <tissue evidence="1">Young leaf</tissue>
    </source>
</reference>
<evidence type="ECO:0000313" key="2">
    <source>
        <dbReference type="Proteomes" id="UP000828048"/>
    </source>
</evidence>
<dbReference type="Proteomes" id="UP000828048">
    <property type="component" value="Chromosome 10"/>
</dbReference>
<comment type="caution">
    <text evidence="1">The sequence shown here is derived from an EMBL/GenBank/DDBJ whole genome shotgun (WGS) entry which is preliminary data.</text>
</comment>
<protein>
    <submittedName>
        <fullName evidence="1">Uncharacterized protein</fullName>
    </submittedName>
</protein>
<gene>
    <name evidence="1" type="ORF">Vadar_001346</name>
</gene>
<evidence type="ECO:0000313" key="1">
    <source>
        <dbReference type="EMBL" id="KAH7839218.1"/>
    </source>
</evidence>
<keyword evidence="2" id="KW-1185">Reference proteome</keyword>
<name>A0ACB7XEQ3_9ERIC</name>
<sequence>MPRSSRHKSHKQSKHGSKEGKEHSESEKEDVKKMKDNRNNSEGSVIRVSKDSSSSEKRKLGKDSTSRDNGGTGEEYVGSKRRKEKADDRWTGGGGEEEDGGATVALKEVKGEILRTDGDNKSKESKSLGDSKRIDGEKIKPLGDSKSKSSRRHESGSEKKDDNVRRHESGSEKKDDNVGLLADKEESKSSTSRVESKRKSEKDSGPKEVQQSKDLKDKERGLEKERKIAQDVKREKEVATVDVEVARKQGEERQGKHGRENTEYPIQDELRNPELEKELERRMRKRGDGSTDTDKYHDGAKESEDGRLSSRGERAKDGRYKDEKLKDGSSGDKHREDSERGSRHRDDKYGEDAERDGRRRDVKHRDDGDKDYRHKDNKYREDGDRDNRRKDDKYREDGERDNRRKDDKYHGDGDRDRRQRDDKYREDGDKDKRQRDDKYREDGDRDKRQRDDKYREDGDKDIRHRDDKYHEDGERDSNRHRVDKFHEDGDRGYRHRGEKYHEDGERDGRHRDDRHVEDGHTDSKSRDEKNREDVGRDKRYREGMQREDSDKGKRVRDVNYRDEQSSRDRTSGKSDVKHLRDESNAAAELHHRKLNNRDASPIFDDQSSKYKDDKGRRRTGDREEHGEIRPRSTKEQNYEAEKKPVSSMRGELVGDRGRSNSRSSALEITGNRHSRQRNSPSSSSHTMKDQYRLPKHEESKNRDYIHEERIRHNVNSGKDYAEKAPLSRSIDKNLQKDDIRLAEFSAERHPKEDAHPSPLHLVDKSPSSTSNDRRQLNRSGVRRNLDVEDSGQRSGGSRDAKSPSQADGDNKSVSSPFSRSSNFSSNPRSLLPPPPPFRMGADSPLAVGSFEDDNRSKPNNRHRRIGDSTMGRAQGSPWRGVPNWPSPMPNGFIPFQHGPPQVGFHPVMQQFPTPPMFSLRPPSMELNQSGVPYHVPDGDRFSGHGRPHGWRHTVDDAIHGWDASNAVFGEESHFYGRPNWDQNNRNLTGGRVWEPSSGAMWKGHNSGASTELPSAPDMGDYSGRGQADEVWSGQSGLKAQNEEKHPNAQVESIHGDQSNDAVEKNALETPKAIPEEISNLSRREDARVSHLYLSMLDISPDLTEPELLNQYTNLVGMDQNSVSDEDDSKFLLVEEAVDTTSNLSNKSSSASLFPTLNNSVLQKAMSLYKKTREEFRVINGDKIPIFNVENLVSAVALDQDGACSNDKRGDVVECDLEEAVDPSTLNKVKMEVSPEITTDKTDDPILGDGQEKSEATIAGLEKVKVELDLVSEQPGTLNSIVEDKSSSLENGERSDAHSLGKVEEVNEARDSKGNCSVTNDVKCGLSRFF</sequence>
<dbReference type="EMBL" id="CM037160">
    <property type="protein sequence ID" value="KAH7839218.1"/>
    <property type="molecule type" value="Genomic_DNA"/>
</dbReference>